<sequence>MYQERELSSKKIEFRVNNEYQIRQPKGTLAILDEQNNFIGFILSKPEKKADPKYILKKVGFKPVQAEVSIDFESKDYDLPSLDNLSDYCEKLEEFIDKLYFNKNIESGKLYIQENDKKFTFCKNADGRIRFHYEKAI</sequence>
<comment type="caution">
    <text evidence="1">The sequence shown here is derived from an EMBL/GenBank/DDBJ whole genome shotgun (WGS) entry which is preliminary data.</text>
</comment>
<evidence type="ECO:0000313" key="1">
    <source>
        <dbReference type="EMBL" id="CAG8506460.1"/>
    </source>
</evidence>
<protein>
    <submittedName>
        <fullName evidence="1">30143_t:CDS:1</fullName>
    </submittedName>
</protein>
<name>A0ACA9L1Y1_9GLOM</name>
<accession>A0ACA9L1Y1</accession>
<evidence type="ECO:0000313" key="2">
    <source>
        <dbReference type="Proteomes" id="UP000789920"/>
    </source>
</evidence>
<gene>
    <name evidence="1" type="ORF">RPERSI_LOCUS2059</name>
</gene>
<dbReference type="EMBL" id="CAJVQC010002137">
    <property type="protein sequence ID" value="CAG8506460.1"/>
    <property type="molecule type" value="Genomic_DNA"/>
</dbReference>
<dbReference type="Proteomes" id="UP000789920">
    <property type="component" value="Unassembled WGS sequence"/>
</dbReference>
<reference evidence="1" key="1">
    <citation type="submission" date="2021-06" db="EMBL/GenBank/DDBJ databases">
        <authorList>
            <person name="Kallberg Y."/>
            <person name="Tangrot J."/>
            <person name="Rosling A."/>
        </authorList>
    </citation>
    <scope>NUCLEOTIDE SEQUENCE</scope>
    <source>
        <strain evidence="1">MA461A</strain>
    </source>
</reference>
<proteinExistence type="predicted"/>
<organism evidence="1 2">
    <name type="scientific">Racocetra persica</name>
    <dbReference type="NCBI Taxonomy" id="160502"/>
    <lineage>
        <taxon>Eukaryota</taxon>
        <taxon>Fungi</taxon>
        <taxon>Fungi incertae sedis</taxon>
        <taxon>Mucoromycota</taxon>
        <taxon>Glomeromycotina</taxon>
        <taxon>Glomeromycetes</taxon>
        <taxon>Diversisporales</taxon>
        <taxon>Gigasporaceae</taxon>
        <taxon>Racocetra</taxon>
    </lineage>
</organism>
<keyword evidence="2" id="KW-1185">Reference proteome</keyword>